<evidence type="ECO:0000313" key="1">
    <source>
        <dbReference type="EMBL" id="OWM79959.1"/>
    </source>
</evidence>
<sequence>MSKIHIYHSNEWCEAFLEEKTVLQISHDATGTGRPEKNIRNPQFYGDLEGEGHDPICHDASDLSLSVLVEPTDEFPKGSQAIPPRGVSQGRDVLGCFGVGGWEAIRDGLEQEVWETIWGPRV</sequence>
<dbReference type="AlphaFoldDB" id="A0A218X5E8"/>
<name>A0A218X5E8_PUNGR</name>
<dbReference type="EMBL" id="MTKT01002371">
    <property type="protein sequence ID" value="OWM79959.1"/>
    <property type="molecule type" value="Genomic_DNA"/>
</dbReference>
<accession>A0A218X5E8</accession>
<proteinExistence type="predicted"/>
<evidence type="ECO:0000313" key="2">
    <source>
        <dbReference type="Proteomes" id="UP000197138"/>
    </source>
</evidence>
<comment type="caution">
    <text evidence="1">The sequence shown here is derived from an EMBL/GenBank/DDBJ whole genome shotgun (WGS) entry which is preliminary data.</text>
</comment>
<organism evidence="1 2">
    <name type="scientific">Punica granatum</name>
    <name type="common">Pomegranate</name>
    <dbReference type="NCBI Taxonomy" id="22663"/>
    <lineage>
        <taxon>Eukaryota</taxon>
        <taxon>Viridiplantae</taxon>
        <taxon>Streptophyta</taxon>
        <taxon>Embryophyta</taxon>
        <taxon>Tracheophyta</taxon>
        <taxon>Spermatophyta</taxon>
        <taxon>Magnoliopsida</taxon>
        <taxon>eudicotyledons</taxon>
        <taxon>Gunneridae</taxon>
        <taxon>Pentapetalae</taxon>
        <taxon>rosids</taxon>
        <taxon>malvids</taxon>
        <taxon>Myrtales</taxon>
        <taxon>Lythraceae</taxon>
        <taxon>Punica</taxon>
    </lineage>
</organism>
<dbReference type="Proteomes" id="UP000197138">
    <property type="component" value="Unassembled WGS sequence"/>
</dbReference>
<gene>
    <name evidence="1" type="ORF">CDL15_Pgr006263</name>
</gene>
<protein>
    <submittedName>
        <fullName evidence="1">Uncharacterized protein</fullName>
    </submittedName>
</protein>
<reference evidence="2" key="1">
    <citation type="journal article" date="2017" name="Plant J.">
        <title>The pomegranate (Punica granatum L.) genome and the genomics of punicalagin biosynthesis.</title>
        <authorList>
            <person name="Qin G."/>
            <person name="Xu C."/>
            <person name="Ming R."/>
            <person name="Tang H."/>
            <person name="Guyot R."/>
            <person name="Kramer E.M."/>
            <person name="Hu Y."/>
            <person name="Yi X."/>
            <person name="Qi Y."/>
            <person name="Xu X."/>
            <person name="Gao Z."/>
            <person name="Pan H."/>
            <person name="Jian J."/>
            <person name="Tian Y."/>
            <person name="Yue Z."/>
            <person name="Xu Y."/>
        </authorList>
    </citation>
    <scope>NUCLEOTIDE SEQUENCE [LARGE SCALE GENOMIC DNA]</scope>
    <source>
        <strain evidence="2">cv. Dabenzi</strain>
    </source>
</reference>